<gene>
    <name evidence="2" type="ORF">METHB2_180018</name>
</gene>
<dbReference type="RefSeq" id="WP_174625038.1">
    <property type="nucleotide sequence ID" value="NZ_CADCXN010000045.1"/>
</dbReference>
<evidence type="ECO:0000313" key="3">
    <source>
        <dbReference type="Proteomes" id="UP000494216"/>
    </source>
</evidence>
<evidence type="ECO:0000256" key="1">
    <source>
        <dbReference type="SAM" id="SignalP"/>
    </source>
</evidence>
<dbReference type="EMBL" id="CADCXN010000045">
    <property type="protein sequence ID" value="CAA9890067.1"/>
    <property type="molecule type" value="Genomic_DNA"/>
</dbReference>
<keyword evidence="3" id="KW-1185">Reference proteome</keyword>
<dbReference type="AlphaFoldDB" id="A0A8S0X7I1"/>
<reference evidence="2 3" key="1">
    <citation type="submission" date="2020-02" db="EMBL/GenBank/DDBJ databases">
        <authorList>
            <person name="Hogendoorn C."/>
        </authorList>
    </citation>
    <scope>NUCLEOTIDE SEQUENCE [LARGE SCALE GENOMIC DNA]</scope>
    <source>
        <strain evidence="2">METHB21</strain>
    </source>
</reference>
<evidence type="ECO:0000313" key="2">
    <source>
        <dbReference type="EMBL" id="CAA9890067.1"/>
    </source>
</evidence>
<proteinExistence type="predicted"/>
<name>A0A8S0X7I1_9GAMM</name>
<protein>
    <recommendedName>
        <fullName evidence="4">DUF3617 family protein</fullName>
    </recommendedName>
</protein>
<evidence type="ECO:0008006" key="4">
    <source>
        <dbReference type="Google" id="ProtNLM"/>
    </source>
</evidence>
<sequence length="133" mass="14506">MKNFFFLAIALLISSSLFAATDHYTLRDDNHVRHLKITTLNDEIMVSADVDFESPANKAGPDHCSAEISGKAKSAGENELVMKKHSETDASFCELKIQLSPNGAKIEEGGDCNNFAVGKCRFSSGGKELIRIQ</sequence>
<feature type="signal peptide" evidence="1">
    <location>
        <begin position="1"/>
        <end position="19"/>
    </location>
</feature>
<feature type="chain" id="PRO_5035882632" description="DUF3617 family protein" evidence="1">
    <location>
        <begin position="20"/>
        <end position="133"/>
    </location>
</feature>
<comment type="caution">
    <text evidence="2">The sequence shown here is derived from an EMBL/GenBank/DDBJ whole genome shotgun (WGS) entry which is preliminary data.</text>
</comment>
<accession>A0A8S0X7I1</accession>
<organism evidence="2 3">
    <name type="scientific">Candidatus Methylobacter favarea</name>
    <dbReference type="NCBI Taxonomy" id="2707345"/>
    <lineage>
        <taxon>Bacteria</taxon>
        <taxon>Pseudomonadati</taxon>
        <taxon>Pseudomonadota</taxon>
        <taxon>Gammaproteobacteria</taxon>
        <taxon>Methylococcales</taxon>
        <taxon>Methylococcaceae</taxon>
        <taxon>Methylobacter</taxon>
    </lineage>
</organism>
<keyword evidence="1" id="KW-0732">Signal</keyword>
<dbReference type="Proteomes" id="UP000494216">
    <property type="component" value="Unassembled WGS sequence"/>
</dbReference>